<protein>
    <submittedName>
        <fullName evidence="6">Creatinine amidohydrolase</fullName>
        <ecNumber evidence="6">3.5.2.10</ecNumber>
    </submittedName>
</protein>
<keyword evidence="4" id="KW-0862">Zinc</keyword>
<dbReference type="GO" id="GO:0016811">
    <property type="term" value="F:hydrolase activity, acting on carbon-nitrogen (but not peptide) bonds, in linear amides"/>
    <property type="evidence" value="ECO:0007669"/>
    <property type="project" value="TreeGrafter"/>
</dbReference>
<proteinExistence type="inferred from homology"/>
<name>A0A2X4U9Y4_9GAMM</name>
<evidence type="ECO:0000256" key="1">
    <source>
        <dbReference type="ARBA" id="ARBA00001947"/>
    </source>
</evidence>
<evidence type="ECO:0000256" key="5">
    <source>
        <dbReference type="ARBA" id="ARBA00024029"/>
    </source>
</evidence>
<dbReference type="AlphaFoldDB" id="A0A2X4U9Y4"/>
<evidence type="ECO:0000313" key="6">
    <source>
        <dbReference type="EMBL" id="SQI36627.1"/>
    </source>
</evidence>
<dbReference type="OrthoDB" id="9801445at2"/>
<keyword evidence="2" id="KW-0479">Metal-binding</keyword>
<keyword evidence="7" id="KW-1185">Reference proteome</keyword>
<evidence type="ECO:0000256" key="4">
    <source>
        <dbReference type="ARBA" id="ARBA00022833"/>
    </source>
</evidence>
<gene>
    <name evidence="6" type="primary">crnA</name>
    <name evidence="6" type="ORF">NCTC12151_00842</name>
</gene>
<dbReference type="InterPro" id="IPR003785">
    <property type="entry name" value="Creatininase/forma_Hydrolase"/>
</dbReference>
<dbReference type="PANTHER" id="PTHR35005">
    <property type="entry name" value="3-DEHYDRO-SCYLLO-INOSOSE HYDROLASE"/>
    <property type="match status" value="1"/>
</dbReference>
<dbReference type="Gene3D" id="3.40.50.10310">
    <property type="entry name" value="Creatininase"/>
    <property type="match status" value="1"/>
</dbReference>
<dbReference type="GO" id="GO:0046872">
    <property type="term" value="F:metal ion binding"/>
    <property type="evidence" value="ECO:0007669"/>
    <property type="project" value="UniProtKB-KW"/>
</dbReference>
<dbReference type="RefSeq" id="WP_111739437.1">
    <property type="nucleotide sequence ID" value="NZ_LR698987.1"/>
</dbReference>
<accession>A0A2X4U9Y4</accession>
<dbReference type="EC" id="3.5.2.10" evidence="6"/>
<dbReference type="PANTHER" id="PTHR35005:SF1">
    <property type="entry name" value="2-AMINO-5-FORMYLAMINO-6-RIBOSYLAMINOPYRIMIDIN-4(3H)-ONE 5'-MONOPHOSPHATE DEFORMYLASE"/>
    <property type="match status" value="1"/>
</dbReference>
<comment type="similarity">
    <text evidence="5">Belongs to the creatininase superfamily.</text>
</comment>
<comment type="cofactor">
    <cofactor evidence="1">
        <name>Zn(2+)</name>
        <dbReference type="ChEBI" id="CHEBI:29105"/>
    </cofactor>
</comment>
<dbReference type="Proteomes" id="UP000249005">
    <property type="component" value="Chromosome 1"/>
</dbReference>
<evidence type="ECO:0000256" key="2">
    <source>
        <dbReference type="ARBA" id="ARBA00022723"/>
    </source>
</evidence>
<evidence type="ECO:0000313" key="7">
    <source>
        <dbReference type="Proteomes" id="UP000249005"/>
    </source>
</evidence>
<dbReference type="Pfam" id="PF02633">
    <property type="entry name" value="Creatininase"/>
    <property type="match status" value="1"/>
</dbReference>
<dbReference type="GO" id="GO:0047789">
    <property type="term" value="F:creatininase activity"/>
    <property type="evidence" value="ECO:0007669"/>
    <property type="project" value="UniProtKB-EC"/>
</dbReference>
<keyword evidence="3 6" id="KW-0378">Hydrolase</keyword>
<reference evidence="6 7" key="1">
    <citation type="submission" date="2018-06" db="EMBL/GenBank/DDBJ databases">
        <authorList>
            <consortium name="Pathogen Informatics"/>
            <person name="Doyle S."/>
        </authorList>
    </citation>
    <scope>NUCLEOTIDE SEQUENCE [LARGE SCALE GENOMIC DNA]</scope>
    <source>
        <strain evidence="6 7">NCTC12151</strain>
    </source>
</reference>
<dbReference type="GO" id="GO:0009231">
    <property type="term" value="P:riboflavin biosynthetic process"/>
    <property type="evidence" value="ECO:0007669"/>
    <property type="project" value="TreeGrafter"/>
</dbReference>
<dbReference type="InterPro" id="IPR024087">
    <property type="entry name" value="Creatininase-like_sf"/>
</dbReference>
<organism evidence="6 7">
    <name type="scientific">Leminorella richardii</name>
    <dbReference type="NCBI Taxonomy" id="158841"/>
    <lineage>
        <taxon>Bacteria</taxon>
        <taxon>Pseudomonadati</taxon>
        <taxon>Pseudomonadota</taxon>
        <taxon>Gammaproteobacteria</taxon>
        <taxon>Enterobacterales</taxon>
        <taxon>Budviciaceae</taxon>
        <taxon>Leminorella</taxon>
    </lineage>
</organism>
<dbReference type="KEGG" id="lri:NCTC12151_00842"/>
<sequence>MKKVLLNEFSTSELEPLFAENKIDSAITIFGSCESHGGHLPLGPDLFVPTEVACRAAQKLERTIVVPGVPFGTSMHYNANPMAVTLRFETVIAIAEDMFESLIQYGIKHIFVLNGHDGNIPALDIAQRKVKARHKDVVFAFLPAWWYLMGDRLGKDFFDDWDGLGHGGEGESSITAAVRPDLCDLSKAVRQMPDDSIRHGKHIQLMWDISEVSATGATGDPTKASIEKGQKMLDALVDVVVESILELEKTDWNYDRRLS</sequence>
<evidence type="ECO:0000256" key="3">
    <source>
        <dbReference type="ARBA" id="ARBA00022801"/>
    </source>
</evidence>
<dbReference type="EMBL" id="LS483470">
    <property type="protein sequence ID" value="SQI36627.1"/>
    <property type="molecule type" value="Genomic_DNA"/>
</dbReference>
<dbReference type="SUPFAM" id="SSF102215">
    <property type="entry name" value="Creatininase"/>
    <property type="match status" value="1"/>
</dbReference>